<protein>
    <submittedName>
        <fullName evidence="2">Uncharacterized protein</fullName>
    </submittedName>
</protein>
<dbReference type="Proteomes" id="UP000219193">
    <property type="component" value="Unassembled WGS sequence"/>
</dbReference>
<name>A0A285X8G4_9FLAO</name>
<dbReference type="RefSeq" id="WP_097057367.1">
    <property type="nucleotide sequence ID" value="NZ_OCMF01000006.1"/>
</dbReference>
<accession>A0A285X8G4</accession>
<feature type="transmembrane region" description="Helical" evidence="1">
    <location>
        <begin position="91"/>
        <end position="110"/>
    </location>
</feature>
<dbReference type="OrthoDB" id="1118393at2"/>
<dbReference type="AlphaFoldDB" id="A0A285X8G4"/>
<evidence type="ECO:0000256" key="1">
    <source>
        <dbReference type="SAM" id="Phobius"/>
    </source>
</evidence>
<feature type="transmembrane region" description="Helical" evidence="1">
    <location>
        <begin position="55"/>
        <end position="79"/>
    </location>
</feature>
<sequence>MRSRAVTFANFLRQPYPYYFTQDKLGKLALAICVPAFLFVYLFEPFNVNPEEHKMAYFWISFIHVAVSSLVLYGCYSLANLLKIEEEKWTLGKEIAGLALVLLFMINNGAGKRVGVVLSNLRHYKDVVDMLFHSGFYFGREAVRLEGMILLSSSPFFRNGDYKAQ</sequence>
<dbReference type="EMBL" id="OCMF01000006">
    <property type="protein sequence ID" value="SOC81585.1"/>
    <property type="molecule type" value="Genomic_DNA"/>
</dbReference>
<organism evidence="2 3">
    <name type="scientific">Salinimicrobium sediminis</name>
    <dbReference type="NCBI Taxonomy" id="1343891"/>
    <lineage>
        <taxon>Bacteria</taxon>
        <taxon>Pseudomonadati</taxon>
        <taxon>Bacteroidota</taxon>
        <taxon>Flavobacteriia</taxon>
        <taxon>Flavobacteriales</taxon>
        <taxon>Flavobacteriaceae</taxon>
        <taxon>Salinimicrobium</taxon>
    </lineage>
</organism>
<keyword evidence="3" id="KW-1185">Reference proteome</keyword>
<reference evidence="3" key="1">
    <citation type="submission" date="2017-09" db="EMBL/GenBank/DDBJ databases">
        <authorList>
            <person name="Varghese N."/>
            <person name="Submissions S."/>
        </authorList>
    </citation>
    <scope>NUCLEOTIDE SEQUENCE [LARGE SCALE GENOMIC DNA]</scope>
    <source>
        <strain evidence="3">CGMCC 1.12641</strain>
    </source>
</reference>
<proteinExistence type="predicted"/>
<keyword evidence="1" id="KW-0472">Membrane</keyword>
<keyword evidence="1" id="KW-1133">Transmembrane helix</keyword>
<evidence type="ECO:0000313" key="3">
    <source>
        <dbReference type="Proteomes" id="UP000219193"/>
    </source>
</evidence>
<keyword evidence="1" id="KW-0812">Transmembrane</keyword>
<gene>
    <name evidence="2" type="ORF">SAMN06296241_3164</name>
</gene>
<feature type="transmembrane region" description="Helical" evidence="1">
    <location>
        <begin position="25"/>
        <end position="43"/>
    </location>
</feature>
<evidence type="ECO:0000313" key="2">
    <source>
        <dbReference type="EMBL" id="SOC81585.1"/>
    </source>
</evidence>